<dbReference type="PANTHER" id="PTHR48051">
    <property type="match status" value="1"/>
</dbReference>
<dbReference type="InterPro" id="IPR050216">
    <property type="entry name" value="LRR_domain-containing"/>
</dbReference>
<dbReference type="GO" id="GO:0005737">
    <property type="term" value="C:cytoplasm"/>
    <property type="evidence" value="ECO:0007669"/>
    <property type="project" value="TreeGrafter"/>
</dbReference>
<proteinExistence type="predicted"/>
<dbReference type="Proteomes" id="UP000694386">
    <property type="component" value="Unplaced"/>
</dbReference>
<protein>
    <submittedName>
        <fullName evidence="5">Leucine rich repeat containing 27</fullName>
    </submittedName>
</protein>
<reference evidence="5" key="1">
    <citation type="submission" date="2025-08" db="UniProtKB">
        <authorList>
            <consortium name="Ensembl"/>
        </authorList>
    </citation>
    <scope>IDENTIFICATION</scope>
</reference>
<evidence type="ECO:0000256" key="2">
    <source>
        <dbReference type="ARBA" id="ARBA00022737"/>
    </source>
</evidence>
<dbReference type="SMART" id="SM00369">
    <property type="entry name" value="LRR_TYP"/>
    <property type="match status" value="3"/>
</dbReference>
<feature type="region of interest" description="Disordered" evidence="4">
    <location>
        <begin position="182"/>
        <end position="217"/>
    </location>
</feature>
<evidence type="ECO:0000256" key="3">
    <source>
        <dbReference type="SAM" id="Coils"/>
    </source>
</evidence>
<dbReference type="InterPro" id="IPR003591">
    <property type="entry name" value="Leu-rich_rpt_typical-subtyp"/>
</dbReference>
<name>A0A8C2MXY2_CRIGR</name>
<evidence type="ECO:0000256" key="1">
    <source>
        <dbReference type="ARBA" id="ARBA00022614"/>
    </source>
</evidence>
<feature type="region of interest" description="Disordered" evidence="4">
    <location>
        <begin position="284"/>
        <end position="322"/>
    </location>
</feature>
<dbReference type="PROSITE" id="PS51450">
    <property type="entry name" value="LRR"/>
    <property type="match status" value="2"/>
</dbReference>
<dbReference type="AlphaFoldDB" id="A0A8C2MXY2"/>
<reference evidence="5" key="2">
    <citation type="submission" date="2025-09" db="UniProtKB">
        <authorList>
            <consortium name="Ensembl"/>
        </authorList>
    </citation>
    <scope>IDENTIFICATION</scope>
</reference>
<organism evidence="5 6">
    <name type="scientific">Cricetulus griseus</name>
    <name type="common">Chinese hamster</name>
    <name type="synonym">Cricetulus barabensis griseus</name>
    <dbReference type="NCBI Taxonomy" id="10029"/>
    <lineage>
        <taxon>Eukaryota</taxon>
        <taxon>Metazoa</taxon>
        <taxon>Chordata</taxon>
        <taxon>Craniata</taxon>
        <taxon>Vertebrata</taxon>
        <taxon>Euteleostomi</taxon>
        <taxon>Mammalia</taxon>
        <taxon>Eutheria</taxon>
        <taxon>Euarchontoglires</taxon>
        <taxon>Glires</taxon>
        <taxon>Rodentia</taxon>
        <taxon>Myomorpha</taxon>
        <taxon>Muroidea</taxon>
        <taxon>Cricetidae</taxon>
        <taxon>Cricetinae</taxon>
        <taxon>Cricetulus</taxon>
    </lineage>
</organism>
<evidence type="ECO:0000256" key="4">
    <source>
        <dbReference type="SAM" id="MobiDB-lite"/>
    </source>
</evidence>
<keyword evidence="3" id="KW-0175">Coiled coil</keyword>
<sequence>MEDTSTYAVAEEAANDPEDDAVVKGITGSFSRDANETGFEGVTFSSSSVLDLSQRGLCHLGDFFKIPNLKQLYLQRNLLSEIPKDFFQLLPNLTWLDLRYNKISALPSGIGSHRHLKTLLLERNPIKMLPLELGQVTTLKALNLRHCPLEFPPHLIVQKGLVAILTFLRICSVENAFPGELAPGQAPKPQRNPVSKPPSPSPKKTQDNLEKKEKEEEEADIFLPMDWLDLSELHRSSIYSENWPSEEEIRRFWKLRQEIVENEKVDFLEKKLLAVELPPNLRAALNAKEKKRRKPGPSGRKKSTSFKGILPSLPSTYQNTARSKRLDDIHMAALRELKEKETMLEQRRRDKRVLQEWREKTQMMRNRREFNRFQPPLKNMMASKIPFATDLIDDREMPVNPFWKLKHSRERTTQSSAEMSASPLADLEEKIRRHTQKIRARNFLGTNPLQDMKMANQDLETAKKLQEELRKLKLEMTLNREHSFATFPGNLSLHPPASQPQNIFFNTKY</sequence>
<keyword evidence="2" id="KW-0677">Repeat</keyword>
<dbReference type="InterPro" id="IPR032675">
    <property type="entry name" value="LRR_dom_sf"/>
</dbReference>
<accession>A0A8C2MXY2</accession>
<keyword evidence="1" id="KW-0433">Leucine-rich repeat</keyword>
<feature type="compositionally biased region" description="Basic residues" evidence="4">
    <location>
        <begin position="289"/>
        <end position="304"/>
    </location>
</feature>
<feature type="compositionally biased region" description="Basic and acidic residues" evidence="4">
    <location>
        <begin position="204"/>
        <end position="214"/>
    </location>
</feature>
<dbReference type="InterPro" id="IPR001611">
    <property type="entry name" value="Leu-rich_rpt"/>
</dbReference>
<feature type="coiled-coil region" evidence="3">
    <location>
        <begin position="449"/>
        <end position="482"/>
    </location>
</feature>
<dbReference type="SUPFAM" id="SSF52058">
    <property type="entry name" value="L domain-like"/>
    <property type="match status" value="1"/>
</dbReference>
<dbReference type="Pfam" id="PF13855">
    <property type="entry name" value="LRR_8"/>
    <property type="match status" value="1"/>
</dbReference>
<dbReference type="Ensembl" id="ENSCGRT00001029498.1">
    <property type="protein sequence ID" value="ENSCGRP00001025252.1"/>
    <property type="gene ID" value="ENSCGRG00001022907.1"/>
</dbReference>
<dbReference type="PANTHER" id="PTHR48051:SF35">
    <property type="entry name" value="LEUCINE-RICH REPEAT-CONTAINING PROTEIN 27"/>
    <property type="match status" value="1"/>
</dbReference>
<evidence type="ECO:0000313" key="6">
    <source>
        <dbReference type="Proteomes" id="UP000694386"/>
    </source>
</evidence>
<evidence type="ECO:0000313" key="5">
    <source>
        <dbReference type="Ensembl" id="ENSCGRP00001025252.1"/>
    </source>
</evidence>
<dbReference type="Gene3D" id="3.80.10.10">
    <property type="entry name" value="Ribonuclease Inhibitor"/>
    <property type="match status" value="1"/>
</dbReference>